<keyword evidence="6" id="KW-0472">Membrane</keyword>
<gene>
    <name evidence="8" type="ORF">JF535_05275</name>
</gene>
<organism evidence="8 9">
    <name type="scientific">Microbulbifer salipaludis</name>
    <dbReference type="NCBI Taxonomy" id="187980"/>
    <lineage>
        <taxon>Bacteria</taxon>
        <taxon>Pseudomonadati</taxon>
        <taxon>Pseudomonadota</taxon>
        <taxon>Gammaproteobacteria</taxon>
        <taxon>Cellvibrionales</taxon>
        <taxon>Microbulbiferaceae</taxon>
        <taxon>Microbulbifer</taxon>
    </lineage>
</organism>
<dbReference type="SMART" id="SM00028">
    <property type="entry name" value="TPR"/>
    <property type="match status" value="4"/>
</dbReference>
<dbReference type="Gene3D" id="3.30.200.20">
    <property type="entry name" value="Phosphorylase Kinase, domain 1"/>
    <property type="match status" value="1"/>
</dbReference>
<dbReference type="EMBL" id="JAEKJR010000001">
    <property type="protein sequence ID" value="MBN8430263.1"/>
    <property type="molecule type" value="Genomic_DNA"/>
</dbReference>
<dbReference type="PROSITE" id="PS00107">
    <property type="entry name" value="PROTEIN_KINASE_ATP"/>
    <property type="match status" value="1"/>
</dbReference>
<dbReference type="GO" id="GO:0016301">
    <property type="term" value="F:kinase activity"/>
    <property type="evidence" value="ECO:0007669"/>
    <property type="project" value="UniProtKB-KW"/>
</dbReference>
<dbReference type="SUPFAM" id="SSF56112">
    <property type="entry name" value="Protein kinase-like (PK-like)"/>
    <property type="match status" value="1"/>
</dbReference>
<dbReference type="InterPro" id="IPR011009">
    <property type="entry name" value="Kinase-like_dom_sf"/>
</dbReference>
<dbReference type="Pfam" id="PF00069">
    <property type="entry name" value="Pkinase"/>
    <property type="match status" value="1"/>
</dbReference>
<evidence type="ECO:0000256" key="4">
    <source>
        <dbReference type="ARBA" id="ARBA00022840"/>
    </source>
</evidence>
<evidence type="ECO:0000313" key="8">
    <source>
        <dbReference type="EMBL" id="MBN8430263.1"/>
    </source>
</evidence>
<dbReference type="SMART" id="SM00220">
    <property type="entry name" value="S_TKc"/>
    <property type="match status" value="1"/>
</dbReference>
<name>A0ABS3E4N8_9GAMM</name>
<dbReference type="InterPro" id="IPR017441">
    <property type="entry name" value="Protein_kinase_ATP_BS"/>
</dbReference>
<keyword evidence="6" id="KW-0812">Transmembrane</keyword>
<evidence type="ECO:0000256" key="2">
    <source>
        <dbReference type="ARBA" id="ARBA00022741"/>
    </source>
</evidence>
<dbReference type="CDD" id="cd14014">
    <property type="entry name" value="STKc_PknB_like"/>
    <property type="match status" value="1"/>
</dbReference>
<proteinExistence type="predicted"/>
<reference evidence="8 9" key="1">
    <citation type="submission" date="2020-12" db="EMBL/GenBank/DDBJ databases">
        <title>Oil enriched cultivation method for isolating marine PHA-producing bacteria.</title>
        <authorList>
            <person name="Zheng W."/>
            <person name="Yu S."/>
            <person name="Huang Y."/>
        </authorList>
    </citation>
    <scope>NUCLEOTIDE SEQUENCE [LARGE SCALE GENOMIC DNA]</scope>
    <source>
        <strain evidence="8 9">SN0-2</strain>
    </source>
</reference>
<dbReference type="RefSeq" id="WP_206999859.1">
    <property type="nucleotide sequence ID" value="NZ_JAEKJR010000001.1"/>
</dbReference>
<evidence type="ECO:0000256" key="3">
    <source>
        <dbReference type="ARBA" id="ARBA00022777"/>
    </source>
</evidence>
<dbReference type="InterPro" id="IPR008271">
    <property type="entry name" value="Ser/Thr_kinase_AS"/>
</dbReference>
<evidence type="ECO:0000256" key="6">
    <source>
        <dbReference type="SAM" id="Phobius"/>
    </source>
</evidence>
<feature type="domain" description="Protein kinase" evidence="7">
    <location>
        <begin position="13"/>
        <end position="273"/>
    </location>
</feature>
<dbReference type="Gene3D" id="1.25.40.10">
    <property type="entry name" value="Tetratricopeptide repeat domain"/>
    <property type="match status" value="2"/>
</dbReference>
<keyword evidence="2 5" id="KW-0547">Nucleotide-binding</keyword>
<keyword evidence="4 5" id="KW-0067">ATP-binding</keyword>
<dbReference type="PANTHER" id="PTHR43289">
    <property type="entry name" value="MITOGEN-ACTIVATED PROTEIN KINASE KINASE KINASE 20-RELATED"/>
    <property type="match status" value="1"/>
</dbReference>
<evidence type="ECO:0000313" key="9">
    <source>
        <dbReference type="Proteomes" id="UP000664293"/>
    </source>
</evidence>
<accession>A0ABS3E4N8</accession>
<dbReference type="InterPro" id="IPR011990">
    <property type="entry name" value="TPR-like_helical_dom_sf"/>
</dbReference>
<keyword evidence="9" id="KW-1185">Reference proteome</keyword>
<sequence length="887" mass="98240">MQPEQLPFYIGHYHATARLGSGGMGVVYLATDERLNRKVAIKKLLRNPNSSNASERIRREALLLAQLNHSNIVQLYDVVEDPSGIALVMEYVDGCSLDRWQRERDLDLSQKLQLLKQVCAGLARAHSAGIIHRDLKAENILVDSDGTIKITDFGIAKNWHEDSGLTREQHVAGSWGAMSPEQAQGKPLDNRSDLFALGVVAYRLLCGQSPFGDNSSPYVTVDRIVKSPHPPASKLAPELPQAASDLLDRLLAKQPQQRPLNATEVAAELESLLQQLRGSDTRFSRSHSRTQSRTHSLTATVTAEDYFRRSHRRPLARRALGALAVCAVGIAAIAGVSLYSAPAESQKGRYIAVLEPDVRGQAMSHDQRLLAGNVQNALKQGLSARRGLHLISYSESRKLAGQPLANQAKSLNADLLLLPDMDCQGRSCELSLELLDSTTLSVIGSQSTRLVMDEGLESRARTLHQLDALLTDYPAQALSSSAQIDDEDYLTYLEIYQRRDDYLHLGSLLDRLDALQQRAPGFAPLYELYAEMVIDHDFNTRAAEADERLAALLQRAPERLNEAPEILISELSLAIMLGDIGRAESLLEKLKLTLPDKATYHQFSAVYHQAQGDYRRALHSIDQALALRTSYAYLGQKALNLTLDGDMPAANEVLRQAIALNPESIEAISLLAANMLDGGQPTETIRLLMEVGLDRIGPMDTYNLCLAYYIEKQYAQSQTCFQRVSELAPKDASPLLYRAEIAREQQQPERAQALARQALALTQQRNDWEGLLMQARAYAELGNGEQAVENLLKIRRDAPDDLYTNYARAQVYITTGDLLSAKAHIRKTLQQGISPIWYCTARFVKICNIPAFNDLRQQYPGLCRSGEHNNTAGDSQIARGDETSANL</sequence>
<evidence type="ECO:0000256" key="1">
    <source>
        <dbReference type="ARBA" id="ARBA00022679"/>
    </source>
</evidence>
<protein>
    <submittedName>
        <fullName evidence="8">Protein kinase</fullName>
    </submittedName>
</protein>
<keyword evidence="3 8" id="KW-0418">Kinase</keyword>
<evidence type="ECO:0000256" key="5">
    <source>
        <dbReference type="PROSITE-ProRule" id="PRU10141"/>
    </source>
</evidence>
<dbReference type="PROSITE" id="PS00108">
    <property type="entry name" value="PROTEIN_KINASE_ST"/>
    <property type="match status" value="1"/>
</dbReference>
<comment type="caution">
    <text evidence="8">The sequence shown here is derived from an EMBL/GenBank/DDBJ whole genome shotgun (WGS) entry which is preliminary data.</text>
</comment>
<dbReference type="InterPro" id="IPR000719">
    <property type="entry name" value="Prot_kinase_dom"/>
</dbReference>
<evidence type="ECO:0000259" key="7">
    <source>
        <dbReference type="PROSITE" id="PS50011"/>
    </source>
</evidence>
<dbReference type="InterPro" id="IPR019734">
    <property type="entry name" value="TPR_rpt"/>
</dbReference>
<dbReference type="Gene3D" id="1.10.510.10">
    <property type="entry name" value="Transferase(Phosphotransferase) domain 1"/>
    <property type="match status" value="1"/>
</dbReference>
<feature type="binding site" evidence="5">
    <location>
        <position position="43"/>
    </location>
    <ligand>
        <name>ATP</name>
        <dbReference type="ChEBI" id="CHEBI:30616"/>
    </ligand>
</feature>
<dbReference type="PANTHER" id="PTHR43289:SF6">
    <property type="entry name" value="SERINE_THREONINE-PROTEIN KINASE NEKL-3"/>
    <property type="match status" value="1"/>
</dbReference>
<feature type="transmembrane region" description="Helical" evidence="6">
    <location>
        <begin position="319"/>
        <end position="339"/>
    </location>
</feature>
<keyword evidence="1" id="KW-0808">Transferase</keyword>
<dbReference type="PROSITE" id="PS50011">
    <property type="entry name" value="PROTEIN_KINASE_DOM"/>
    <property type="match status" value="1"/>
</dbReference>
<dbReference type="Proteomes" id="UP000664293">
    <property type="component" value="Unassembled WGS sequence"/>
</dbReference>
<keyword evidence="6" id="KW-1133">Transmembrane helix</keyword>
<dbReference type="SUPFAM" id="SSF48452">
    <property type="entry name" value="TPR-like"/>
    <property type="match status" value="2"/>
</dbReference>